<name>A0A0D6JIF6_9HYPH</name>
<dbReference type="KEGG" id="fil:BN1229_v1_3001"/>
<sequence length="569" mass="61727">MARKPANGEDELVFLALGGLGEIGMNAYLYGVGAKKSRKWLMVDLGITFPGEGEPGVDVVLPDLRFIEAQRDALAGIVITHAHEDHIGAVIELWPSLQVPIYATPFTVGMLRAKLAQFGGQMAIEINEIPVGGRFQAGPFDVELVSMAHSIPETSGLILRTSVGTALHTSDWKIDPEPMTGEPTDAAKLQALGAEGVHAMICDSTNALREGISPSESKVARSLTEIIKKATHRVAVTTFASNVGRVKAVAEAATASGRQLVVAGRALHRVIEVAKETGYLPEKLQYLDQQQFKYIDRSDVVLLLTGSQGESRAAMARVADNEHPDIQLSKGDLVIFSSRNIPGNEKAVGRIQNKLAQIGCDVLTDNEALVHVTGHPRRDELKQLYSWIKPEVAVPMHGEARHLREHARLATNAGVPQVVSPLNGDIVRLAPQPAEILENVPTSRLYRDGRLIIPAEEGPVRERRKLSVVGIVVVSIALSRRGIMIGEADLAMDGIPFVTEDGDAMEDVALDAVDATMASIPVARRKDHEMVRDAVRRAVRSSIYEEWGKKPIVKVLLHVIDQQSAPRSK</sequence>
<evidence type="ECO:0000313" key="10">
    <source>
        <dbReference type="Proteomes" id="UP000033187"/>
    </source>
</evidence>
<dbReference type="PANTHER" id="PTHR43694:SF1">
    <property type="entry name" value="RIBONUCLEASE J"/>
    <property type="match status" value="1"/>
</dbReference>
<dbReference type="Gene3D" id="3.60.15.10">
    <property type="entry name" value="Ribonuclease Z/Hydroxyacylglutathione hydrolase-like"/>
    <property type="match status" value="1"/>
</dbReference>
<dbReference type="AlphaFoldDB" id="A0A0D6JIF6"/>
<protein>
    <submittedName>
        <fullName evidence="9">Beta-lactamase</fullName>
    </submittedName>
</protein>
<dbReference type="CDD" id="cd07714">
    <property type="entry name" value="RNaseJ_MBL-fold"/>
    <property type="match status" value="1"/>
</dbReference>
<evidence type="ECO:0000256" key="2">
    <source>
        <dbReference type="ARBA" id="ARBA00022723"/>
    </source>
</evidence>
<dbReference type="GO" id="GO:0046872">
    <property type="term" value="F:metal ion binding"/>
    <property type="evidence" value="ECO:0007669"/>
    <property type="project" value="UniProtKB-KW"/>
</dbReference>
<feature type="domain" description="Metallo-beta-lactamase" evidence="8">
    <location>
        <begin position="24"/>
        <end position="223"/>
    </location>
</feature>
<feature type="transmembrane region" description="Helical" evidence="7">
    <location>
        <begin position="12"/>
        <end position="32"/>
    </location>
</feature>
<dbReference type="InterPro" id="IPR041636">
    <property type="entry name" value="RNase_J_C"/>
</dbReference>
<keyword evidence="1" id="KW-0540">Nuclease</keyword>
<dbReference type="EMBL" id="LN829119">
    <property type="protein sequence ID" value="CPR21130.1"/>
    <property type="molecule type" value="Genomic_DNA"/>
</dbReference>
<keyword evidence="4" id="KW-0862">Zinc</keyword>
<dbReference type="InterPro" id="IPR042173">
    <property type="entry name" value="RNase_J_2"/>
</dbReference>
<dbReference type="Pfam" id="PF22505">
    <property type="entry name" value="RNase_J_b_CASP"/>
    <property type="match status" value="1"/>
</dbReference>
<dbReference type="InterPro" id="IPR001279">
    <property type="entry name" value="Metallo-B-lactamas"/>
</dbReference>
<dbReference type="Pfam" id="PF07521">
    <property type="entry name" value="RMMBL"/>
    <property type="match status" value="1"/>
</dbReference>
<keyword evidence="2" id="KW-0479">Metal-binding</keyword>
<gene>
    <name evidence="9" type="ORF">YBN1229_v1_2915</name>
</gene>
<dbReference type="Gene3D" id="3.10.20.580">
    <property type="match status" value="1"/>
</dbReference>
<dbReference type="OrthoDB" id="9770211at2"/>
<dbReference type="KEGG" id="fiy:BN1229_v1_2915"/>
<dbReference type="Gene3D" id="3.40.50.10710">
    <property type="entry name" value="Metallo-hydrolase/oxidoreductase"/>
    <property type="match status" value="1"/>
</dbReference>
<evidence type="ECO:0000313" key="9">
    <source>
        <dbReference type="EMBL" id="CPR21130.1"/>
    </source>
</evidence>
<keyword evidence="6" id="KW-0694">RNA-binding</keyword>
<evidence type="ECO:0000259" key="8">
    <source>
        <dbReference type="SMART" id="SM00849"/>
    </source>
</evidence>
<dbReference type="GO" id="GO:0003723">
    <property type="term" value="F:RNA binding"/>
    <property type="evidence" value="ECO:0007669"/>
    <property type="project" value="UniProtKB-KW"/>
</dbReference>
<dbReference type="Pfam" id="PF12706">
    <property type="entry name" value="Lactamase_B_2"/>
    <property type="match status" value="1"/>
</dbReference>
<proteinExistence type="predicted"/>
<dbReference type="Proteomes" id="UP000033187">
    <property type="component" value="Chromosome 1"/>
</dbReference>
<dbReference type="RefSeq" id="WP_046478817.1">
    <property type="nucleotide sequence ID" value="NZ_LN829118.1"/>
</dbReference>
<keyword evidence="7" id="KW-1133">Transmembrane helix</keyword>
<evidence type="ECO:0000256" key="4">
    <source>
        <dbReference type="ARBA" id="ARBA00022833"/>
    </source>
</evidence>
<dbReference type="InterPro" id="IPR036866">
    <property type="entry name" value="RibonucZ/Hydroxyglut_hydro"/>
</dbReference>
<keyword evidence="10" id="KW-1185">Reference proteome</keyword>
<keyword evidence="3" id="KW-0378">Hydrolase</keyword>
<evidence type="ECO:0000256" key="3">
    <source>
        <dbReference type="ARBA" id="ARBA00022801"/>
    </source>
</evidence>
<dbReference type="PANTHER" id="PTHR43694">
    <property type="entry name" value="RIBONUCLEASE J"/>
    <property type="match status" value="1"/>
</dbReference>
<dbReference type="SUPFAM" id="SSF56281">
    <property type="entry name" value="Metallo-hydrolase/oxidoreductase"/>
    <property type="match status" value="1"/>
</dbReference>
<evidence type="ECO:0000256" key="6">
    <source>
        <dbReference type="ARBA" id="ARBA00022884"/>
    </source>
</evidence>
<dbReference type="GO" id="GO:0004527">
    <property type="term" value="F:exonuclease activity"/>
    <property type="evidence" value="ECO:0007669"/>
    <property type="project" value="UniProtKB-KW"/>
</dbReference>
<keyword evidence="7" id="KW-0812">Transmembrane</keyword>
<evidence type="ECO:0000256" key="7">
    <source>
        <dbReference type="SAM" id="Phobius"/>
    </source>
</evidence>
<evidence type="ECO:0000256" key="5">
    <source>
        <dbReference type="ARBA" id="ARBA00022839"/>
    </source>
</evidence>
<keyword evidence="5" id="KW-0269">Exonuclease</keyword>
<reference evidence="10" key="1">
    <citation type="submission" date="2015-02" db="EMBL/GenBank/DDBJ databases">
        <authorList>
            <person name="Chooi Y.-H."/>
        </authorList>
    </citation>
    <scope>NUCLEOTIDE SEQUENCE [LARGE SCALE GENOMIC DNA]</scope>
    <source>
        <strain evidence="10">strain Y</strain>
    </source>
</reference>
<evidence type="ECO:0000256" key="1">
    <source>
        <dbReference type="ARBA" id="ARBA00022722"/>
    </source>
</evidence>
<dbReference type="Pfam" id="PF17770">
    <property type="entry name" value="RNase_J_C"/>
    <property type="match status" value="1"/>
</dbReference>
<dbReference type="InterPro" id="IPR011108">
    <property type="entry name" value="RMMBL"/>
</dbReference>
<organism evidence="9 10">
    <name type="scientific">Candidatus Filomicrobium marinum</name>
    <dbReference type="NCBI Taxonomy" id="1608628"/>
    <lineage>
        <taxon>Bacteria</taxon>
        <taxon>Pseudomonadati</taxon>
        <taxon>Pseudomonadota</taxon>
        <taxon>Alphaproteobacteria</taxon>
        <taxon>Hyphomicrobiales</taxon>
        <taxon>Hyphomicrobiaceae</taxon>
        <taxon>Filomicrobium</taxon>
    </lineage>
</organism>
<dbReference type="SMART" id="SM00849">
    <property type="entry name" value="Lactamase_B"/>
    <property type="match status" value="1"/>
</dbReference>
<dbReference type="InterPro" id="IPR055132">
    <property type="entry name" value="RNase_J_b_CASP"/>
</dbReference>
<accession>A0A0D6JIF6</accession>
<keyword evidence="7" id="KW-0472">Membrane</keyword>